<name>A0ACB6R559_9PLEO</name>
<evidence type="ECO:0000313" key="2">
    <source>
        <dbReference type="Proteomes" id="UP000799755"/>
    </source>
</evidence>
<reference evidence="1" key="1">
    <citation type="journal article" date="2020" name="Stud. Mycol.">
        <title>101 Dothideomycetes genomes: a test case for predicting lifestyles and emergence of pathogens.</title>
        <authorList>
            <person name="Haridas S."/>
            <person name="Albert R."/>
            <person name="Binder M."/>
            <person name="Bloem J."/>
            <person name="Labutti K."/>
            <person name="Salamov A."/>
            <person name="Andreopoulos B."/>
            <person name="Baker S."/>
            <person name="Barry K."/>
            <person name="Bills G."/>
            <person name="Bluhm B."/>
            <person name="Cannon C."/>
            <person name="Castanera R."/>
            <person name="Culley D."/>
            <person name="Daum C."/>
            <person name="Ezra D."/>
            <person name="Gonzalez J."/>
            <person name="Henrissat B."/>
            <person name="Kuo A."/>
            <person name="Liang C."/>
            <person name="Lipzen A."/>
            <person name="Lutzoni F."/>
            <person name="Magnuson J."/>
            <person name="Mondo S."/>
            <person name="Nolan M."/>
            <person name="Ohm R."/>
            <person name="Pangilinan J."/>
            <person name="Park H.-J."/>
            <person name="Ramirez L."/>
            <person name="Alfaro M."/>
            <person name="Sun H."/>
            <person name="Tritt A."/>
            <person name="Yoshinaga Y."/>
            <person name="Zwiers L.-H."/>
            <person name="Turgeon B."/>
            <person name="Goodwin S."/>
            <person name="Spatafora J."/>
            <person name="Crous P."/>
            <person name="Grigoriev I."/>
        </authorList>
    </citation>
    <scope>NUCLEOTIDE SEQUENCE</scope>
    <source>
        <strain evidence="1">ATCC 200398</strain>
    </source>
</reference>
<dbReference type="Proteomes" id="UP000799755">
    <property type="component" value="Unassembled WGS sequence"/>
</dbReference>
<protein>
    <submittedName>
        <fullName evidence="1">Uncharacterized protein</fullName>
    </submittedName>
</protein>
<evidence type="ECO:0000313" key="1">
    <source>
        <dbReference type="EMBL" id="KAF2473586.1"/>
    </source>
</evidence>
<keyword evidence="2" id="KW-1185">Reference proteome</keyword>
<organism evidence="1 2">
    <name type="scientific">Lindgomyces ingoldianus</name>
    <dbReference type="NCBI Taxonomy" id="673940"/>
    <lineage>
        <taxon>Eukaryota</taxon>
        <taxon>Fungi</taxon>
        <taxon>Dikarya</taxon>
        <taxon>Ascomycota</taxon>
        <taxon>Pezizomycotina</taxon>
        <taxon>Dothideomycetes</taxon>
        <taxon>Pleosporomycetidae</taxon>
        <taxon>Pleosporales</taxon>
        <taxon>Lindgomycetaceae</taxon>
        <taxon>Lindgomyces</taxon>
    </lineage>
</organism>
<sequence>DTLEILLEASPIQVTKNLYTALYSLRYADRERLLWVDALSIDLTNLEERNH</sequence>
<comment type="caution">
    <text evidence="1">The sequence shown here is derived from an EMBL/GenBank/DDBJ whole genome shotgun (WGS) entry which is preliminary data.</text>
</comment>
<gene>
    <name evidence="1" type="ORF">BDR25DRAFT_217658</name>
</gene>
<proteinExistence type="predicted"/>
<dbReference type="EMBL" id="MU003499">
    <property type="protein sequence ID" value="KAF2473586.1"/>
    <property type="molecule type" value="Genomic_DNA"/>
</dbReference>
<accession>A0ACB6R559</accession>
<feature type="non-terminal residue" evidence="1">
    <location>
        <position position="1"/>
    </location>
</feature>